<dbReference type="Pfam" id="PF02754">
    <property type="entry name" value="CCG"/>
    <property type="match status" value="2"/>
</dbReference>
<dbReference type="AlphaFoldDB" id="A0A381VY83"/>
<feature type="domain" description="4Fe-4S ferredoxin-type" evidence="6">
    <location>
        <begin position="18"/>
        <end position="49"/>
    </location>
</feature>
<keyword evidence="2" id="KW-0479">Metal-binding</keyword>
<evidence type="ECO:0000313" key="7">
    <source>
        <dbReference type="EMBL" id="SVA45182.1"/>
    </source>
</evidence>
<dbReference type="SUPFAM" id="SSF46548">
    <property type="entry name" value="alpha-helical ferredoxin"/>
    <property type="match status" value="1"/>
</dbReference>
<gene>
    <name evidence="7" type="ORF">METZ01_LOCUS98036</name>
</gene>
<proteinExistence type="predicted"/>
<keyword evidence="4" id="KW-0408">Iron</keyword>
<sequence>MSTDFSQNSAIESKALFNEVEFDNILKCVHCGLCLESCPTYRELADEKDSPRGRLYLMRGLWEGELELKPQVIDPLNRCIDCRACESACPSGVPFGELLEKTRGIILENKSQSLKEKISRMFLLKGLFRSTGLMITASRLLKLYSASGLPKLITKTFIGRLFPESFVFQQHLLPDCSGESFKRKHADKILSPVQNQESQKTDSKTQHENLRVGMFTGCIMDVSEKAIHDSTLTLLRSIGCEVVVPGNQVCCGALHVHSGDRKTAREFAVKNLSAFEPRNLDAIITNAAGCGAQLKEYHHLFAEGTADAQMNWGSFENKIIDVLEFLSGYSELLEKLPFRDEEDTVLYDAPCHLMHAQKVDENPRKLLSSLPGVTLVPLTESNWCCGSGGIYNLVQPDLSKAVLERKIESVRQTLRTYPEAKSIVTGNPGCLYQIRAGLRSNDIDLHILHPAVYLMERLKINGSPHIP</sequence>
<evidence type="ECO:0000256" key="4">
    <source>
        <dbReference type="ARBA" id="ARBA00023004"/>
    </source>
</evidence>
<keyword evidence="3" id="KW-0677">Repeat</keyword>
<dbReference type="PIRSF" id="PIRSF000139">
    <property type="entry name" value="Glc_ox_4Fe-4S"/>
    <property type="match status" value="1"/>
</dbReference>
<dbReference type="Pfam" id="PF13183">
    <property type="entry name" value="Fer4_8"/>
    <property type="match status" value="1"/>
</dbReference>
<keyword evidence="5" id="KW-0411">Iron-sulfur</keyword>
<dbReference type="GO" id="GO:0046872">
    <property type="term" value="F:metal ion binding"/>
    <property type="evidence" value="ECO:0007669"/>
    <property type="project" value="UniProtKB-KW"/>
</dbReference>
<reference evidence="7" key="1">
    <citation type="submission" date="2018-05" db="EMBL/GenBank/DDBJ databases">
        <authorList>
            <person name="Lanie J.A."/>
            <person name="Ng W.-L."/>
            <person name="Kazmierczak K.M."/>
            <person name="Andrzejewski T.M."/>
            <person name="Davidsen T.M."/>
            <person name="Wayne K.J."/>
            <person name="Tettelin H."/>
            <person name="Glass J.I."/>
            <person name="Rusch D."/>
            <person name="Podicherti R."/>
            <person name="Tsui H.-C.T."/>
            <person name="Winkler M.E."/>
        </authorList>
    </citation>
    <scope>NUCLEOTIDE SEQUENCE</scope>
</reference>
<evidence type="ECO:0000256" key="2">
    <source>
        <dbReference type="ARBA" id="ARBA00022723"/>
    </source>
</evidence>
<evidence type="ECO:0000256" key="3">
    <source>
        <dbReference type="ARBA" id="ARBA00022737"/>
    </source>
</evidence>
<organism evidence="7">
    <name type="scientific">marine metagenome</name>
    <dbReference type="NCBI Taxonomy" id="408172"/>
    <lineage>
        <taxon>unclassified sequences</taxon>
        <taxon>metagenomes</taxon>
        <taxon>ecological metagenomes</taxon>
    </lineage>
</organism>
<dbReference type="Gene3D" id="1.10.1060.10">
    <property type="entry name" value="Alpha-helical ferredoxin"/>
    <property type="match status" value="1"/>
</dbReference>
<dbReference type="PROSITE" id="PS51379">
    <property type="entry name" value="4FE4S_FER_2"/>
    <property type="match status" value="2"/>
</dbReference>
<dbReference type="InterPro" id="IPR017896">
    <property type="entry name" value="4Fe4S_Fe-S-bd"/>
</dbReference>
<dbReference type="InterPro" id="IPR004017">
    <property type="entry name" value="Cys_rich_dom"/>
</dbReference>
<protein>
    <recommendedName>
        <fullName evidence="6">4Fe-4S ferredoxin-type domain-containing protein</fullName>
    </recommendedName>
</protein>
<evidence type="ECO:0000256" key="5">
    <source>
        <dbReference type="ARBA" id="ARBA00023014"/>
    </source>
</evidence>
<dbReference type="GO" id="GO:0051539">
    <property type="term" value="F:4 iron, 4 sulfur cluster binding"/>
    <property type="evidence" value="ECO:0007669"/>
    <property type="project" value="UniProtKB-KW"/>
</dbReference>
<dbReference type="InterPro" id="IPR012257">
    <property type="entry name" value="Glc_ox_4Fe-4S"/>
</dbReference>
<dbReference type="PANTHER" id="PTHR32479">
    <property type="entry name" value="GLYCOLATE OXIDASE IRON-SULFUR SUBUNIT"/>
    <property type="match status" value="1"/>
</dbReference>
<evidence type="ECO:0000259" key="6">
    <source>
        <dbReference type="PROSITE" id="PS51379"/>
    </source>
</evidence>
<name>A0A381VY83_9ZZZZ</name>
<dbReference type="EMBL" id="UINC01010130">
    <property type="protein sequence ID" value="SVA45182.1"/>
    <property type="molecule type" value="Genomic_DNA"/>
</dbReference>
<dbReference type="PANTHER" id="PTHR32479:SF17">
    <property type="entry name" value="GLYCOLATE OXIDASE IRON-SULFUR SUBUNIT"/>
    <property type="match status" value="1"/>
</dbReference>
<evidence type="ECO:0000256" key="1">
    <source>
        <dbReference type="ARBA" id="ARBA00022485"/>
    </source>
</evidence>
<accession>A0A381VY83</accession>
<dbReference type="PROSITE" id="PS00198">
    <property type="entry name" value="4FE4S_FER_1"/>
    <property type="match status" value="1"/>
</dbReference>
<dbReference type="InterPro" id="IPR009051">
    <property type="entry name" value="Helical_ferredxn"/>
</dbReference>
<dbReference type="InterPro" id="IPR017900">
    <property type="entry name" value="4Fe4S_Fe_S_CS"/>
</dbReference>
<dbReference type="GO" id="GO:0016491">
    <property type="term" value="F:oxidoreductase activity"/>
    <property type="evidence" value="ECO:0007669"/>
    <property type="project" value="UniProtKB-ARBA"/>
</dbReference>
<keyword evidence="1" id="KW-0004">4Fe-4S</keyword>
<feature type="domain" description="4Fe-4S ferredoxin-type" evidence="6">
    <location>
        <begin position="69"/>
        <end position="101"/>
    </location>
</feature>